<dbReference type="Proteomes" id="UP000095765">
    <property type="component" value="Unassembled WGS sequence"/>
</dbReference>
<proteinExistence type="predicted"/>
<sequence length="60" mass="7194">MTEKEMQEHTFKELLKKVVDNGQNYTEKMKSDLKEIIDHGKSPEEICEATLAYFAMHRWY</sequence>
<reference evidence="1 2" key="1">
    <citation type="submission" date="2015-09" db="EMBL/GenBank/DDBJ databases">
        <authorList>
            <consortium name="Pathogen Informatics"/>
        </authorList>
    </citation>
    <scope>NUCLEOTIDE SEQUENCE [LARGE SCALE GENOMIC DNA]</scope>
    <source>
        <strain evidence="1 2">2789STDY5834939</strain>
    </source>
</reference>
<evidence type="ECO:0000313" key="1">
    <source>
        <dbReference type="EMBL" id="CUP49788.1"/>
    </source>
</evidence>
<organism evidence="1 2">
    <name type="scientific">Anaerotruncus colihominis</name>
    <dbReference type="NCBI Taxonomy" id="169435"/>
    <lineage>
        <taxon>Bacteria</taxon>
        <taxon>Bacillati</taxon>
        <taxon>Bacillota</taxon>
        <taxon>Clostridia</taxon>
        <taxon>Eubacteriales</taxon>
        <taxon>Oscillospiraceae</taxon>
        <taxon>Anaerotruncus</taxon>
    </lineage>
</organism>
<name>A0A174NT19_9FIRM</name>
<gene>
    <name evidence="1" type="ORF">ERS852551_00992</name>
</gene>
<dbReference type="AlphaFoldDB" id="A0A174NT19"/>
<evidence type="ECO:0000313" key="2">
    <source>
        <dbReference type="Proteomes" id="UP000095765"/>
    </source>
</evidence>
<accession>A0A174NT19</accession>
<dbReference type="EMBL" id="CZBE01000005">
    <property type="protein sequence ID" value="CUP49788.1"/>
    <property type="molecule type" value="Genomic_DNA"/>
</dbReference>
<protein>
    <submittedName>
        <fullName evidence="1">Uncharacterized protein</fullName>
    </submittedName>
</protein>
<dbReference type="RefSeq" id="WP_055244446.1">
    <property type="nucleotide sequence ID" value="NZ_CABIWA010000007.1"/>
</dbReference>
<dbReference type="OrthoDB" id="9864853at2"/>